<dbReference type="GO" id="GO:0005524">
    <property type="term" value="F:ATP binding"/>
    <property type="evidence" value="ECO:0007669"/>
    <property type="project" value="UniProtKB-UniRule"/>
</dbReference>
<dbReference type="SUPFAM" id="SSF52540">
    <property type="entry name" value="P-loop containing nucleoside triphosphate hydrolases"/>
    <property type="match status" value="1"/>
</dbReference>
<dbReference type="PROSITE" id="PS50067">
    <property type="entry name" value="KINESIN_MOTOR_2"/>
    <property type="match status" value="1"/>
</dbReference>
<dbReference type="Proteomes" id="UP001497497">
    <property type="component" value="Unassembled WGS sequence"/>
</dbReference>
<dbReference type="Pfam" id="PF00225">
    <property type="entry name" value="Kinesin"/>
    <property type="match status" value="1"/>
</dbReference>
<evidence type="ECO:0000313" key="6">
    <source>
        <dbReference type="EMBL" id="CAL1526505.1"/>
    </source>
</evidence>
<evidence type="ECO:0000256" key="2">
    <source>
        <dbReference type="ARBA" id="ARBA00022840"/>
    </source>
</evidence>
<dbReference type="InterPro" id="IPR027417">
    <property type="entry name" value="P-loop_NTPase"/>
</dbReference>
<name>A0AAV2GYJ2_LYMST</name>
<comment type="caution">
    <text evidence="6">The sequence shown here is derived from an EMBL/GenBank/DDBJ whole genome shotgun (WGS) entry which is preliminary data.</text>
</comment>
<evidence type="ECO:0000259" key="5">
    <source>
        <dbReference type="PROSITE" id="PS50067"/>
    </source>
</evidence>
<protein>
    <recommendedName>
        <fullName evidence="5">Kinesin motor domain-containing protein</fullName>
    </recommendedName>
</protein>
<sequence>MANVSPRKVVRAKRVVTPNARPESPFLKSVTFNDDIVETSIGGTQRVGKIKKDVLLHFDTPVRINGSRNVTVRTSNGQKAPQSNSGVGRQDESSSNEGSFIKPDTPSYLDSRRTTMEQIQSVALSPFHTPHGKNARRHTLESKLFATPDCYRDVNFGTPRLWNTVAHDESTDVIEDGEDSCSIMVAVRVRPFCQRELDDPNVRCAVSMAGNETTMTSDNGNVHRFVYDFSFWSHDRGSSSEFCDQEMVYTRLAQPLLGKAFEGYNTCLFAYGQTGSGKSYRYANFTW</sequence>
<dbReference type="PANTHER" id="PTHR47117:SF5">
    <property type="entry name" value="KINESIN-LIKE PROTEIN KIF14"/>
    <property type="match status" value="1"/>
</dbReference>
<dbReference type="GO" id="GO:0008017">
    <property type="term" value="F:microtubule binding"/>
    <property type="evidence" value="ECO:0007669"/>
    <property type="project" value="InterPro"/>
</dbReference>
<dbReference type="Gene3D" id="3.40.850.10">
    <property type="entry name" value="Kinesin motor domain"/>
    <property type="match status" value="1"/>
</dbReference>
<accession>A0AAV2GYJ2</accession>
<feature type="compositionally biased region" description="Polar residues" evidence="4">
    <location>
        <begin position="67"/>
        <end position="98"/>
    </location>
</feature>
<feature type="region of interest" description="Disordered" evidence="4">
    <location>
        <begin position="67"/>
        <end position="109"/>
    </location>
</feature>
<reference evidence="6 7" key="1">
    <citation type="submission" date="2024-04" db="EMBL/GenBank/DDBJ databases">
        <authorList>
            <consortium name="Genoscope - CEA"/>
            <person name="William W."/>
        </authorList>
    </citation>
    <scope>NUCLEOTIDE SEQUENCE [LARGE SCALE GENOMIC DNA]</scope>
</reference>
<dbReference type="AlphaFoldDB" id="A0AAV2GYJ2"/>
<dbReference type="EMBL" id="CAXITT010000006">
    <property type="protein sequence ID" value="CAL1526505.1"/>
    <property type="molecule type" value="Genomic_DNA"/>
</dbReference>
<dbReference type="PANTHER" id="PTHR47117">
    <property type="entry name" value="STAR-RELATED LIPID TRANSFER PROTEIN 9"/>
    <property type="match status" value="1"/>
</dbReference>
<dbReference type="GO" id="GO:0003777">
    <property type="term" value="F:microtubule motor activity"/>
    <property type="evidence" value="ECO:0007669"/>
    <property type="project" value="InterPro"/>
</dbReference>
<keyword evidence="2 3" id="KW-0067">ATP-binding</keyword>
<evidence type="ECO:0000256" key="4">
    <source>
        <dbReference type="SAM" id="MobiDB-lite"/>
    </source>
</evidence>
<dbReference type="InterPro" id="IPR001752">
    <property type="entry name" value="Kinesin_motor_dom"/>
</dbReference>
<keyword evidence="1 3" id="KW-0547">Nucleotide-binding</keyword>
<evidence type="ECO:0000313" key="7">
    <source>
        <dbReference type="Proteomes" id="UP001497497"/>
    </source>
</evidence>
<feature type="domain" description="Kinesin motor" evidence="5">
    <location>
        <begin position="182"/>
        <end position="287"/>
    </location>
</feature>
<dbReference type="InterPro" id="IPR036961">
    <property type="entry name" value="Kinesin_motor_dom_sf"/>
</dbReference>
<organism evidence="6 7">
    <name type="scientific">Lymnaea stagnalis</name>
    <name type="common">Great pond snail</name>
    <name type="synonym">Helix stagnalis</name>
    <dbReference type="NCBI Taxonomy" id="6523"/>
    <lineage>
        <taxon>Eukaryota</taxon>
        <taxon>Metazoa</taxon>
        <taxon>Spiralia</taxon>
        <taxon>Lophotrochozoa</taxon>
        <taxon>Mollusca</taxon>
        <taxon>Gastropoda</taxon>
        <taxon>Heterobranchia</taxon>
        <taxon>Euthyneura</taxon>
        <taxon>Panpulmonata</taxon>
        <taxon>Hygrophila</taxon>
        <taxon>Lymnaeoidea</taxon>
        <taxon>Lymnaeidae</taxon>
        <taxon>Lymnaea</taxon>
    </lineage>
</organism>
<comment type="similarity">
    <text evidence="3">Belongs to the TRAFAC class myosin-kinesin ATPase superfamily. Kinesin family.</text>
</comment>
<dbReference type="GO" id="GO:0007018">
    <property type="term" value="P:microtubule-based movement"/>
    <property type="evidence" value="ECO:0007669"/>
    <property type="project" value="InterPro"/>
</dbReference>
<gene>
    <name evidence="6" type="ORF">GSLYS_00000682001</name>
</gene>
<feature type="binding site" evidence="3">
    <location>
        <begin position="272"/>
        <end position="279"/>
    </location>
    <ligand>
        <name>ATP</name>
        <dbReference type="ChEBI" id="CHEBI:30616"/>
    </ligand>
</feature>
<proteinExistence type="inferred from homology"/>
<keyword evidence="7" id="KW-1185">Reference proteome</keyword>
<keyword evidence="3" id="KW-0505">Motor protein</keyword>
<evidence type="ECO:0000256" key="3">
    <source>
        <dbReference type="PROSITE-ProRule" id="PRU00283"/>
    </source>
</evidence>
<evidence type="ECO:0000256" key="1">
    <source>
        <dbReference type="ARBA" id="ARBA00022741"/>
    </source>
</evidence>